<sequence>MTISSAATTASSENNPDNPVEGIWNFRDVGGADSPVTIRPGVLFRSSELSGLTPAGAQTLRAFGVTDLYDLRSPTEIARTGSDRVDSGIRVHEVPFATPAAGEERAPHEIAYRQMMIESMTAGRSPDPASQVNFMLAEYRRFVELPGTLVALKAVASQLASGATALVHCAAGKDRTGLLVGLVLHAVGVDYTDIAADYLRSNAAIGAMRAHISAQMEAAEPELAQTMAAMLSDEVLGVREEYLDTGFSQVASVFGTPEAMLVAAGVDATGLTALRAALT</sequence>
<dbReference type="SUPFAM" id="SSF52799">
    <property type="entry name" value="(Phosphotyrosine protein) phosphatases II"/>
    <property type="match status" value="1"/>
</dbReference>
<evidence type="ECO:0000313" key="4">
    <source>
        <dbReference type="EMBL" id="ORB54402.1"/>
    </source>
</evidence>
<dbReference type="GO" id="GO:0004721">
    <property type="term" value="F:phosphoprotein phosphatase activity"/>
    <property type="evidence" value="ECO:0007669"/>
    <property type="project" value="InterPro"/>
</dbReference>
<dbReference type="PANTHER" id="PTHR31126">
    <property type="entry name" value="TYROSINE-PROTEIN PHOSPHATASE"/>
    <property type="match status" value="1"/>
</dbReference>
<dbReference type="RefSeq" id="WP_083017556.1">
    <property type="nucleotide sequence ID" value="NZ_MVII01000021.1"/>
</dbReference>
<dbReference type="InterPro" id="IPR016130">
    <property type="entry name" value="Tyr_Pase_AS"/>
</dbReference>
<gene>
    <name evidence="4" type="ORF">BST43_16615</name>
</gene>
<dbReference type="AlphaFoldDB" id="A0A1X0IYT5"/>
<dbReference type="STRING" id="1578165.BKG68_14775"/>
<dbReference type="PROSITE" id="PS50056">
    <property type="entry name" value="TYR_PHOSPHATASE_2"/>
    <property type="match status" value="1"/>
</dbReference>
<comment type="caution">
    <text evidence="4">The sequence shown here is derived from an EMBL/GenBank/DDBJ whole genome shotgun (WGS) entry which is preliminary data.</text>
</comment>
<reference evidence="4 5" key="1">
    <citation type="submission" date="2016-12" db="EMBL/GenBank/DDBJ databases">
        <title>The new phylogeny of genus Mycobacterium.</title>
        <authorList>
            <person name="Tortoli E."/>
            <person name="Trovato A."/>
            <person name="Cirillo D.M."/>
        </authorList>
    </citation>
    <scope>NUCLEOTIDE SEQUENCE [LARGE SCALE GENOMIC DNA]</scope>
    <source>
        <strain evidence="4 5">CCUG 66554</strain>
    </source>
</reference>
<protein>
    <submittedName>
        <fullName evidence="4">Phosphotyrosine protein phosphatase</fullName>
    </submittedName>
</protein>
<evidence type="ECO:0000256" key="2">
    <source>
        <dbReference type="SAM" id="MobiDB-lite"/>
    </source>
</evidence>
<evidence type="ECO:0000259" key="3">
    <source>
        <dbReference type="PROSITE" id="PS50056"/>
    </source>
</evidence>
<evidence type="ECO:0000256" key="1">
    <source>
        <dbReference type="ARBA" id="ARBA00009580"/>
    </source>
</evidence>
<organism evidence="4 5">
    <name type="scientific">Mycobacteroides saopaulense</name>
    <dbReference type="NCBI Taxonomy" id="1578165"/>
    <lineage>
        <taxon>Bacteria</taxon>
        <taxon>Bacillati</taxon>
        <taxon>Actinomycetota</taxon>
        <taxon>Actinomycetes</taxon>
        <taxon>Mycobacteriales</taxon>
        <taxon>Mycobacteriaceae</taxon>
        <taxon>Mycobacteroides</taxon>
    </lineage>
</organism>
<dbReference type="InterPro" id="IPR029021">
    <property type="entry name" value="Prot-tyrosine_phosphatase-like"/>
</dbReference>
<dbReference type="InterPro" id="IPR026893">
    <property type="entry name" value="Tyr/Ser_Pase_IphP-type"/>
</dbReference>
<accession>A0A1X0IYT5</accession>
<dbReference type="PROSITE" id="PS00383">
    <property type="entry name" value="TYR_PHOSPHATASE_1"/>
    <property type="match status" value="1"/>
</dbReference>
<name>A0A1X0IYT5_9MYCO</name>
<dbReference type="Gene3D" id="3.90.190.10">
    <property type="entry name" value="Protein tyrosine phosphatase superfamily"/>
    <property type="match status" value="1"/>
</dbReference>
<proteinExistence type="inferred from homology"/>
<evidence type="ECO:0000313" key="5">
    <source>
        <dbReference type="Proteomes" id="UP000192434"/>
    </source>
</evidence>
<dbReference type="Pfam" id="PF13350">
    <property type="entry name" value="Y_phosphatase3"/>
    <property type="match status" value="1"/>
</dbReference>
<feature type="compositionally biased region" description="Low complexity" evidence="2">
    <location>
        <begin position="1"/>
        <end position="12"/>
    </location>
</feature>
<dbReference type="InterPro" id="IPR000387">
    <property type="entry name" value="Tyr_Pase_dom"/>
</dbReference>
<comment type="similarity">
    <text evidence="1">Belongs to the protein-tyrosine phosphatase family.</text>
</comment>
<dbReference type="OrthoDB" id="1188001at2"/>
<dbReference type="PANTHER" id="PTHR31126:SF1">
    <property type="entry name" value="TYROSINE SPECIFIC PROTEIN PHOSPHATASES DOMAIN-CONTAINING PROTEIN"/>
    <property type="match status" value="1"/>
</dbReference>
<dbReference type="Proteomes" id="UP000192434">
    <property type="component" value="Unassembled WGS sequence"/>
</dbReference>
<feature type="domain" description="Tyrosine specific protein phosphatases" evidence="3">
    <location>
        <begin position="140"/>
        <end position="223"/>
    </location>
</feature>
<feature type="region of interest" description="Disordered" evidence="2">
    <location>
        <begin position="1"/>
        <end position="21"/>
    </location>
</feature>
<dbReference type="EMBL" id="MVII01000021">
    <property type="protein sequence ID" value="ORB54402.1"/>
    <property type="molecule type" value="Genomic_DNA"/>
</dbReference>